<keyword evidence="1" id="KW-1133">Transmembrane helix</keyword>
<comment type="caution">
    <text evidence="2">The sequence shown here is derived from an EMBL/GenBank/DDBJ whole genome shotgun (WGS) entry which is preliminary data.</text>
</comment>
<evidence type="ECO:0000256" key="1">
    <source>
        <dbReference type="SAM" id="Phobius"/>
    </source>
</evidence>
<evidence type="ECO:0008006" key="4">
    <source>
        <dbReference type="Google" id="ProtNLM"/>
    </source>
</evidence>
<protein>
    <recommendedName>
        <fullName evidence="4">G-protein coupled receptors family 1 profile domain-containing protein</fullName>
    </recommendedName>
</protein>
<evidence type="ECO:0000313" key="3">
    <source>
        <dbReference type="Proteomes" id="UP000735302"/>
    </source>
</evidence>
<reference evidence="2 3" key="1">
    <citation type="journal article" date="2021" name="Elife">
        <title>Chloroplast acquisition without the gene transfer in kleptoplastic sea slugs, Plakobranchus ocellatus.</title>
        <authorList>
            <person name="Maeda T."/>
            <person name="Takahashi S."/>
            <person name="Yoshida T."/>
            <person name="Shimamura S."/>
            <person name="Takaki Y."/>
            <person name="Nagai Y."/>
            <person name="Toyoda A."/>
            <person name="Suzuki Y."/>
            <person name="Arimoto A."/>
            <person name="Ishii H."/>
            <person name="Satoh N."/>
            <person name="Nishiyama T."/>
            <person name="Hasebe M."/>
            <person name="Maruyama T."/>
            <person name="Minagawa J."/>
            <person name="Obokata J."/>
            <person name="Shigenobu S."/>
        </authorList>
    </citation>
    <scope>NUCLEOTIDE SEQUENCE [LARGE SCALE GENOMIC DNA]</scope>
</reference>
<organism evidence="2 3">
    <name type="scientific">Plakobranchus ocellatus</name>
    <dbReference type="NCBI Taxonomy" id="259542"/>
    <lineage>
        <taxon>Eukaryota</taxon>
        <taxon>Metazoa</taxon>
        <taxon>Spiralia</taxon>
        <taxon>Lophotrochozoa</taxon>
        <taxon>Mollusca</taxon>
        <taxon>Gastropoda</taxon>
        <taxon>Heterobranchia</taxon>
        <taxon>Euthyneura</taxon>
        <taxon>Panpulmonata</taxon>
        <taxon>Sacoglossa</taxon>
        <taxon>Placobranchoidea</taxon>
        <taxon>Plakobranchidae</taxon>
        <taxon>Plakobranchus</taxon>
    </lineage>
</organism>
<accession>A0AAV4DZ91</accession>
<gene>
    <name evidence="2" type="ORF">PoB_007589900</name>
</gene>
<name>A0AAV4DZ91_9GAST</name>
<dbReference type="EMBL" id="BLXT01008483">
    <property type="protein sequence ID" value="GFO49394.1"/>
    <property type="molecule type" value="Genomic_DNA"/>
</dbReference>
<evidence type="ECO:0000313" key="2">
    <source>
        <dbReference type="EMBL" id="GFO49394.1"/>
    </source>
</evidence>
<keyword evidence="1" id="KW-0812">Transmembrane</keyword>
<keyword evidence="1" id="KW-0472">Membrane</keyword>
<dbReference type="AlphaFoldDB" id="A0AAV4DZ91"/>
<sequence>MYVPSIEEDNTTRYSALDQMTDNPFHLWEDHSEDSSMLTLASAILSDEQFYIIFLFLIFTSQLINNCAIVANSLSIAVFVKQGFPEPSNISLTALAICDFTWAVLFTWNNL</sequence>
<keyword evidence="3" id="KW-1185">Reference proteome</keyword>
<feature type="transmembrane region" description="Helical" evidence="1">
    <location>
        <begin position="50"/>
        <end position="78"/>
    </location>
</feature>
<dbReference type="Proteomes" id="UP000735302">
    <property type="component" value="Unassembled WGS sequence"/>
</dbReference>
<proteinExistence type="predicted"/>